<feature type="transmembrane region" description="Helical" evidence="7">
    <location>
        <begin position="12"/>
        <end position="35"/>
    </location>
</feature>
<evidence type="ECO:0000313" key="9">
    <source>
        <dbReference type="EMBL" id="KAK5989623.1"/>
    </source>
</evidence>
<feature type="transmembrane region" description="Helical" evidence="7">
    <location>
        <begin position="179"/>
        <end position="197"/>
    </location>
</feature>
<keyword evidence="10" id="KW-1185">Reference proteome</keyword>
<evidence type="ECO:0000256" key="5">
    <source>
        <dbReference type="ARBA" id="ARBA00038359"/>
    </source>
</evidence>
<evidence type="ECO:0000256" key="7">
    <source>
        <dbReference type="SAM" id="Phobius"/>
    </source>
</evidence>
<keyword evidence="2 7" id="KW-0812">Transmembrane</keyword>
<feature type="region of interest" description="Disordered" evidence="6">
    <location>
        <begin position="283"/>
        <end position="304"/>
    </location>
</feature>
<organism evidence="9 10">
    <name type="scientific">Cladobotryum mycophilum</name>
    <dbReference type="NCBI Taxonomy" id="491253"/>
    <lineage>
        <taxon>Eukaryota</taxon>
        <taxon>Fungi</taxon>
        <taxon>Dikarya</taxon>
        <taxon>Ascomycota</taxon>
        <taxon>Pezizomycotina</taxon>
        <taxon>Sordariomycetes</taxon>
        <taxon>Hypocreomycetidae</taxon>
        <taxon>Hypocreales</taxon>
        <taxon>Hypocreaceae</taxon>
        <taxon>Cladobotryum</taxon>
    </lineage>
</organism>
<evidence type="ECO:0000256" key="6">
    <source>
        <dbReference type="SAM" id="MobiDB-lite"/>
    </source>
</evidence>
<name>A0ABR0SBZ5_9HYPO</name>
<gene>
    <name evidence="9" type="ORF">PT974_07877</name>
</gene>
<dbReference type="Pfam" id="PF20684">
    <property type="entry name" value="Fung_rhodopsin"/>
    <property type="match status" value="1"/>
</dbReference>
<evidence type="ECO:0000259" key="8">
    <source>
        <dbReference type="Pfam" id="PF20684"/>
    </source>
</evidence>
<dbReference type="EMBL" id="JAVFKD010000014">
    <property type="protein sequence ID" value="KAK5989623.1"/>
    <property type="molecule type" value="Genomic_DNA"/>
</dbReference>
<dbReference type="InterPro" id="IPR049326">
    <property type="entry name" value="Rhodopsin_dom_fungi"/>
</dbReference>
<feature type="transmembrane region" description="Helical" evidence="7">
    <location>
        <begin position="209"/>
        <end position="236"/>
    </location>
</feature>
<feature type="domain" description="Rhodopsin" evidence="8">
    <location>
        <begin position="31"/>
        <end position="264"/>
    </location>
</feature>
<dbReference type="Proteomes" id="UP001338125">
    <property type="component" value="Unassembled WGS sequence"/>
</dbReference>
<evidence type="ECO:0000256" key="3">
    <source>
        <dbReference type="ARBA" id="ARBA00022989"/>
    </source>
</evidence>
<evidence type="ECO:0000256" key="2">
    <source>
        <dbReference type="ARBA" id="ARBA00022692"/>
    </source>
</evidence>
<feature type="transmembrane region" description="Helical" evidence="7">
    <location>
        <begin position="47"/>
        <end position="69"/>
    </location>
</feature>
<keyword evidence="3 7" id="KW-1133">Transmembrane helix</keyword>
<evidence type="ECO:0000256" key="1">
    <source>
        <dbReference type="ARBA" id="ARBA00004141"/>
    </source>
</evidence>
<protein>
    <submittedName>
        <fullName evidence="9">Satratoxin biosynthesis SC1 cluster protein 4</fullName>
    </submittedName>
</protein>
<comment type="similarity">
    <text evidence="5">Belongs to the SAT4 family.</text>
</comment>
<comment type="subcellular location">
    <subcellularLocation>
        <location evidence="1">Membrane</location>
        <topology evidence="1">Multi-pass membrane protein</topology>
    </subcellularLocation>
</comment>
<dbReference type="PANTHER" id="PTHR33048">
    <property type="entry name" value="PTH11-LIKE INTEGRAL MEMBRANE PROTEIN (AFU_ORTHOLOGUE AFUA_5G11245)"/>
    <property type="match status" value="1"/>
</dbReference>
<dbReference type="InterPro" id="IPR052337">
    <property type="entry name" value="SAT4-like"/>
</dbReference>
<evidence type="ECO:0000313" key="10">
    <source>
        <dbReference type="Proteomes" id="UP001338125"/>
    </source>
</evidence>
<evidence type="ECO:0000256" key="4">
    <source>
        <dbReference type="ARBA" id="ARBA00023136"/>
    </source>
</evidence>
<dbReference type="PANTHER" id="PTHR33048:SF47">
    <property type="entry name" value="INTEGRAL MEMBRANE PROTEIN-RELATED"/>
    <property type="match status" value="1"/>
</dbReference>
<reference evidence="9 10" key="1">
    <citation type="submission" date="2024-01" db="EMBL/GenBank/DDBJ databases">
        <title>Complete genome of Cladobotryum mycophilum ATHUM6906.</title>
        <authorList>
            <person name="Christinaki A.C."/>
            <person name="Myridakis A.I."/>
            <person name="Kouvelis V.N."/>
        </authorList>
    </citation>
    <scope>NUCLEOTIDE SEQUENCE [LARGE SCALE GENOMIC DNA]</scope>
    <source>
        <strain evidence="9 10">ATHUM6906</strain>
    </source>
</reference>
<proteinExistence type="inferred from homology"/>
<sequence length="363" mass="41108">MALHVFDDTQQGASFIVCIVSTPICILATILRFVATSHSGRKIGLEDWFALLGLFFFLLYTAMLLWILVAMDGRNWSQAGEIPYDTLTKISKVWYCMDPNFSVNQAFVKLSLLALYYRLFSINRIFVRWVYTIGIIQIFWLIAMWFVRWFSCTPVKKIWEPMTPGHCINVQALLPAGESINSVIDFAVVGLAVYMVQSLKIATRTKWKLGILFALGSISGIIGFIKIGVAFGTIGLSIVNTIWIEVQMATSIVCCCAPVDMSLLVQARLFQRLKLRFPPSFPSLSKTSKDSKGPSIKGKASSENELAQRMDWSYLDTSNSRELAWVEVETGRSSRSQERAMWESSNQLYPMKTVRIHQTFEKI</sequence>
<keyword evidence="4 7" id="KW-0472">Membrane</keyword>
<comment type="caution">
    <text evidence="9">The sequence shown here is derived from an EMBL/GenBank/DDBJ whole genome shotgun (WGS) entry which is preliminary data.</text>
</comment>
<accession>A0ABR0SBZ5</accession>
<feature type="transmembrane region" description="Helical" evidence="7">
    <location>
        <begin position="126"/>
        <end position="147"/>
    </location>
</feature>